<dbReference type="GO" id="GO:0051015">
    <property type="term" value="F:actin filament binding"/>
    <property type="evidence" value="ECO:0007669"/>
    <property type="project" value="InterPro"/>
</dbReference>
<dbReference type="OrthoDB" id="10259868at2759"/>
<keyword evidence="8" id="KW-1185">Reference proteome</keyword>
<dbReference type="GO" id="GO:0005737">
    <property type="term" value="C:cytoplasm"/>
    <property type="evidence" value="ECO:0007669"/>
    <property type="project" value="TreeGrafter"/>
</dbReference>
<dbReference type="Gene3D" id="2.80.10.50">
    <property type="match status" value="4"/>
</dbReference>
<dbReference type="FunFam" id="2.80.10.50:FF:000010">
    <property type="entry name" value="Fascin"/>
    <property type="match status" value="1"/>
</dbReference>
<evidence type="ECO:0000313" key="8">
    <source>
        <dbReference type="Proteomes" id="UP000479190"/>
    </source>
</evidence>
<keyword evidence="4" id="KW-0009">Actin-binding</keyword>
<evidence type="ECO:0000256" key="5">
    <source>
        <dbReference type="ARBA" id="ARBA00023212"/>
    </source>
</evidence>
<accession>A0A6H5I2U4</accession>
<dbReference type="GO" id="GO:0007163">
    <property type="term" value="P:establishment or maintenance of cell polarity"/>
    <property type="evidence" value="ECO:0007669"/>
    <property type="project" value="TreeGrafter"/>
</dbReference>
<dbReference type="GO" id="GO:0051017">
    <property type="term" value="P:actin filament bundle assembly"/>
    <property type="evidence" value="ECO:0007669"/>
    <property type="project" value="TreeGrafter"/>
</dbReference>
<feature type="domain" description="Fascin-like" evidence="6">
    <location>
        <begin position="163"/>
        <end position="272"/>
    </location>
</feature>
<name>A0A6H5I2U4_9HYME</name>
<dbReference type="InterPro" id="IPR022768">
    <property type="entry name" value="Fascin-like_dom"/>
</dbReference>
<dbReference type="PANTHER" id="PTHR10551:SF9">
    <property type="entry name" value="FASCIN-2"/>
    <property type="match status" value="1"/>
</dbReference>
<dbReference type="InterPro" id="IPR010431">
    <property type="entry name" value="Fascin"/>
</dbReference>
<dbReference type="SUPFAM" id="SSF50405">
    <property type="entry name" value="Actin-crosslinking proteins"/>
    <property type="match status" value="4"/>
</dbReference>
<reference evidence="7 8" key="1">
    <citation type="submission" date="2020-02" db="EMBL/GenBank/DDBJ databases">
        <authorList>
            <person name="Ferguson B K."/>
        </authorList>
    </citation>
    <scope>NUCLEOTIDE SEQUENCE [LARGE SCALE GENOMIC DNA]</scope>
</reference>
<gene>
    <name evidence="7" type="ORF">TBRA_LOCUS3516</name>
</gene>
<dbReference type="CDD" id="cd23351">
    <property type="entry name" value="beta-trefoil_singed_rpt2"/>
    <property type="match status" value="1"/>
</dbReference>
<feature type="domain" description="Fascin-like" evidence="6">
    <location>
        <begin position="421"/>
        <end position="527"/>
    </location>
</feature>
<evidence type="ECO:0000256" key="3">
    <source>
        <dbReference type="ARBA" id="ARBA00022490"/>
    </source>
</evidence>
<dbReference type="GO" id="GO:0016477">
    <property type="term" value="P:cell migration"/>
    <property type="evidence" value="ECO:0007669"/>
    <property type="project" value="TreeGrafter"/>
</dbReference>
<keyword evidence="3" id="KW-0963">Cytoplasm</keyword>
<feature type="domain" description="Fascin-like" evidence="6">
    <location>
        <begin position="562"/>
        <end position="653"/>
    </location>
</feature>
<comment type="similarity">
    <text evidence="2">Belongs to the fascin family.</text>
</comment>
<protein>
    <recommendedName>
        <fullName evidence="6">Fascin-like domain-containing protein</fullName>
    </recommendedName>
</protein>
<dbReference type="FunFam" id="2.80.10.50:FF:000064">
    <property type="entry name" value="Fascin"/>
    <property type="match status" value="1"/>
</dbReference>
<dbReference type="GO" id="GO:0015629">
    <property type="term" value="C:actin cytoskeleton"/>
    <property type="evidence" value="ECO:0007669"/>
    <property type="project" value="TreeGrafter"/>
</dbReference>
<dbReference type="InterPro" id="IPR008999">
    <property type="entry name" value="Actin-crosslinking"/>
</dbReference>
<dbReference type="EMBL" id="CADCXV010000646">
    <property type="protein sequence ID" value="CAB0031549.1"/>
    <property type="molecule type" value="Genomic_DNA"/>
</dbReference>
<evidence type="ECO:0000313" key="7">
    <source>
        <dbReference type="EMBL" id="CAB0031549.1"/>
    </source>
</evidence>
<dbReference type="AlphaFoldDB" id="A0A6H5I2U4"/>
<dbReference type="GO" id="GO:0030674">
    <property type="term" value="F:protein-macromolecule adaptor activity"/>
    <property type="evidence" value="ECO:0007669"/>
    <property type="project" value="InterPro"/>
</dbReference>
<keyword evidence="5" id="KW-0206">Cytoskeleton</keyword>
<feature type="domain" description="Fascin-like" evidence="6">
    <location>
        <begin position="282"/>
        <end position="407"/>
    </location>
</feature>
<comment type="subcellular location">
    <subcellularLocation>
        <location evidence="1">Cytoplasm</location>
        <location evidence="1">Cytoskeleton</location>
    </subcellularLocation>
</comment>
<dbReference type="PANTHER" id="PTHR10551">
    <property type="entry name" value="FASCIN"/>
    <property type="match status" value="1"/>
</dbReference>
<dbReference type="Pfam" id="PF06268">
    <property type="entry name" value="Fascin"/>
    <property type="match status" value="4"/>
</dbReference>
<dbReference type="FunFam" id="2.80.10.50:FF:000015">
    <property type="entry name" value="Fascin"/>
    <property type="match status" value="1"/>
</dbReference>
<evidence type="ECO:0000259" key="6">
    <source>
        <dbReference type="Pfam" id="PF06268"/>
    </source>
</evidence>
<evidence type="ECO:0000256" key="1">
    <source>
        <dbReference type="ARBA" id="ARBA00004245"/>
    </source>
</evidence>
<evidence type="ECO:0000256" key="2">
    <source>
        <dbReference type="ARBA" id="ARBA00007415"/>
    </source>
</evidence>
<dbReference type="Proteomes" id="UP000479190">
    <property type="component" value="Unassembled WGS sequence"/>
</dbReference>
<evidence type="ECO:0000256" key="4">
    <source>
        <dbReference type="ARBA" id="ARBA00023203"/>
    </source>
</evidence>
<organism evidence="7 8">
    <name type="scientific">Trichogramma brassicae</name>
    <dbReference type="NCBI Taxonomy" id="86971"/>
    <lineage>
        <taxon>Eukaryota</taxon>
        <taxon>Metazoa</taxon>
        <taxon>Ecdysozoa</taxon>
        <taxon>Arthropoda</taxon>
        <taxon>Hexapoda</taxon>
        <taxon>Insecta</taxon>
        <taxon>Pterygota</taxon>
        <taxon>Neoptera</taxon>
        <taxon>Endopterygota</taxon>
        <taxon>Hymenoptera</taxon>
        <taxon>Apocrita</taxon>
        <taxon>Proctotrupomorpha</taxon>
        <taxon>Chalcidoidea</taxon>
        <taxon>Trichogrammatidae</taxon>
        <taxon>Trichogramma</taxon>
    </lineage>
</organism>
<dbReference type="FunFam" id="2.80.10.50:FF:000008">
    <property type="entry name" value="Fascin"/>
    <property type="match status" value="1"/>
</dbReference>
<proteinExistence type="inferred from homology"/>
<sequence length="654" mass="73211">MPYKRIHIRAAILAQQLSVTRAVGALANVRIDLLHRDTDSPMLESFWAFGENRCVAVYAIVRSCELLGYRMKGTINRDRRHTYTIDQLGVEARRSILESVSVLYIDAPIAIESIPVETRRRKAQQLSQVHREKMQSNGGSLEHSENGVEKPGWNIGLINGKFKYLTAETFGFKINANGASLKKKQMWTLEGNEQQVYLRSHLDRYLAVDQFGNVTCEAEDPSEPGCAFQIQLAGDGSGRWALKNNQRGYFLGSSQDELKCTAKAPGDAEYWLVHLAARPQVNLRSAGRKRFAHLSASQDEIHVDAPVPWGEDTLFTLEFRAPSNDNVSARGKSEGGNYALHTCNNKYLARDGKLLDSCTRDCMYAAEFHAGMLALRDISGGYLAPIGSKAVLKSRSTTVTRDELFSLEDSLPQASFVAALNQRYVSVKQGVDVTANQDEISGHETFQLEFDRTTRRWYVRTMQDRYWSLESGGGIQAAEHKRSSNCLFDLCWQPDDGTVALRANNGKYLATKRSGHLYANADSVEAADNDATKYYFYLMNRPVLVLRCEQGFVGPKSQASPKLECNKAGYETIRVERCERGVVRFKGQNGKYWHADSESVTVDSDLPGLGFYLELREPSRLCIKSTDGRYLTAGKNGALRLGEIDHATATKWEF</sequence>